<evidence type="ECO:0008006" key="4">
    <source>
        <dbReference type="Google" id="ProtNLM"/>
    </source>
</evidence>
<dbReference type="RefSeq" id="WP_390214129.1">
    <property type="nucleotide sequence ID" value="NZ_JBHLXJ010000018.1"/>
</dbReference>
<reference evidence="2 3" key="1">
    <citation type="submission" date="2024-09" db="EMBL/GenBank/DDBJ databases">
        <authorList>
            <person name="Sun Q."/>
            <person name="Mori K."/>
        </authorList>
    </citation>
    <scope>NUCLEOTIDE SEQUENCE [LARGE SCALE GENOMIC DNA]</scope>
    <source>
        <strain evidence="2 3">CCM 8677</strain>
    </source>
</reference>
<keyword evidence="1" id="KW-0732">Signal</keyword>
<evidence type="ECO:0000313" key="2">
    <source>
        <dbReference type="EMBL" id="MFC0351516.1"/>
    </source>
</evidence>
<evidence type="ECO:0000313" key="3">
    <source>
        <dbReference type="Proteomes" id="UP001589844"/>
    </source>
</evidence>
<feature type="signal peptide" evidence="1">
    <location>
        <begin position="1"/>
        <end position="27"/>
    </location>
</feature>
<accession>A0ABV6II57</accession>
<evidence type="ECO:0000256" key="1">
    <source>
        <dbReference type="SAM" id="SignalP"/>
    </source>
</evidence>
<sequence length="115" mass="13032">MLNNKKIRFLVLTWLFASFSLIFSANAMQVERMFPEGIKRGKLSTTALAELVIDGKLRQSAIGIRIYSEDNLTVTPASVDVNNVVIYYLENEFGEIQKIWILTAEEASKPIPKRP</sequence>
<dbReference type="EMBL" id="JBHLXJ010000018">
    <property type="protein sequence ID" value="MFC0351516.1"/>
    <property type="molecule type" value="Genomic_DNA"/>
</dbReference>
<gene>
    <name evidence="2" type="ORF">ACFFJH_16970</name>
</gene>
<keyword evidence="3" id="KW-1185">Reference proteome</keyword>
<dbReference type="Proteomes" id="UP001589844">
    <property type="component" value="Unassembled WGS sequence"/>
</dbReference>
<proteinExistence type="predicted"/>
<comment type="caution">
    <text evidence="2">The sequence shown here is derived from an EMBL/GenBank/DDBJ whole genome shotgun (WGS) entry which is preliminary data.</text>
</comment>
<feature type="chain" id="PRO_5047027335" description="DUF4258 domain-containing protein" evidence="1">
    <location>
        <begin position="28"/>
        <end position="115"/>
    </location>
</feature>
<organism evidence="2 3">
    <name type="scientific">Undibacterium danionis</name>
    <dbReference type="NCBI Taxonomy" id="1812100"/>
    <lineage>
        <taxon>Bacteria</taxon>
        <taxon>Pseudomonadati</taxon>
        <taxon>Pseudomonadota</taxon>
        <taxon>Betaproteobacteria</taxon>
        <taxon>Burkholderiales</taxon>
        <taxon>Oxalobacteraceae</taxon>
        <taxon>Undibacterium</taxon>
    </lineage>
</organism>
<name>A0ABV6II57_9BURK</name>
<protein>
    <recommendedName>
        <fullName evidence="4">DUF4258 domain-containing protein</fullName>
    </recommendedName>
</protein>